<dbReference type="Gene3D" id="1.10.530.10">
    <property type="match status" value="1"/>
</dbReference>
<proteinExistence type="inferred from homology"/>
<dbReference type="RefSeq" id="WP_166934068.1">
    <property type="nucleotide sequence ID" value="NZ_BAAADD010000005.1"/>
</dbReference>
<dbReference type="InterPro" id="IPR023346">
    <property type="entry name" value="Lysozyme-like_dom_sf"/>
</dbReference>
<dbReference type="SUPFAM" id="SSF53955">
    <property type="entry name" value="Lysozyme-like"/>
    <property type="match status" value="1"/>
</dbReference>
<feature type="domain" description="Transglycosylase SLT" evidence="2">
    <location>
        <begin position="17"/>
        <end position="71"/>
    </location>
</feature>
<keyword evidence="4" id="KW-1185">Reference proteome</keyword>
<protein>
    <recommendedName>
        <fullName evidence="2">Transglycosylase SLT domain-containing protein</fullName>
    </recommendedName>
</protein>
<evidence type="ECO:0000313" key="3">
    <source>
        <dbReference type="EMBL" id="GAA0571164.1"/>
    </source>
</evidence>
<accession>A0ABN1EPJ0</accession>
<name>A0ABN1EPJ0_9PROT</name>
<comment type="similarity">
    <text evidence="1">Belongs to the virb1 family.</text>
</comment>
<evidence type="ECO:0000259" key="2">
    <source>
        <dbReference type="Pfam" id="PF01464"/>
    </source>
</evidence>
<evidence type="ECO:0000256" key="1">
    <source>
        <dbReference type="ARBA" id="ARBA00009387"/>
    </source>
</evidence>
<dbReference type="EMBL" id="BAAADD010000005">
    <property type="protein sequence ID" value="GAA0571164.1"/>
    <property type="molecule type" value="Genomic_DNA"/>
</dbReference>
<organism evidence="3 4">
    <name type="scientific">Rhizomicrobium electricum</name>
    <dbReference type="NCBI Taxonomy" id="480070"/>
    <lineage>
        <taxon>Bacteria</taxon>
        <taxon>Pseudomonadati</taxon>
        <taxon>Pseudomonadota</taxon>
        <taxon>Alphaproteobacteria</taxon>
        <taxon>Micropepsales</taxon>
        <taxon>Micropepsaceae</taxon>
        <taxon>Rhizomicrobium</taxon>
    </lineage>
</organism>
<dbReference type="Pfam" id="PF01464">
    <property type="entry name" value="SLT"/>
    <property type="match status" value="1"/>
</dbReference>
<evidence type="ECO:0000313" key="4">
    <source>
        <dbReference type="Proteomes" id="UP001499951"/>
    </source>
</evidence>
<dbReference type="Proteomes" id="UP001499951">
    <property type="component" value="Unassembled WGS sequence"/>
</dbReference>
<dbReference type="InterPro" id="IPR008258">
    <property type="entry name" value="Transglycosylase_SLT_dom_1"/>
</dbReference>
<reference evidence="3 4" key="1">
    <citation type="journal article" date="2019" name="Int. J. Syst. Evol. Microbiol.">
        <title>The Global Catalogue of Microorganisms (GCM) 10K type strain sequencing project: providing services to taxonomists for standard genome sequencing and annotation.</title>
        <authorList>
            <consortium name="The Broad Institute Genomics Platform"/>
            <consortium name="The Broad Institute Genome Sequencing Center for Infectious Disease"/>
            <person name="Wu L."/>
            <person name="Ma J."/>
        </authorList>
    </citation>
    <scope>NUCLEOTIDE SEQUENCE [LARGE SCALE GENOMIC DNA]</scope>
    <source>
        <strain evidence="3 4">JCM 15089</strain>
    </source>
</reference>
<gene>
    <name evidence="3" type="ORF">GCM10008942_19840</name>
</gene>
<sequence>MLAEAAKVAANTVVAALQKASAATGVDFNYLLGTAIRESGLKATAKSGQSSAAGLFQFVEQTWLSMVKDYGAKYGLGSYANAISKTDDGRYRVGNAEDRSAILRLRNDPQISALMAGEYTKLTQSQMEDKLGRKVSQGELYAAHLLGPGSACKLIRSNQGAPASAACDLFPKAADANPTIFYHADGRPKTVREVYNWTTGNLLKGVTPTVATNGKTEVPSVSMGALDTSTTAAMMAALWRPQHKNFFSTEESSSTNAPPFAMTPAILDVLQTVAQKPGKK</sequence>
<comment type="caution">
    <text evidence="3">The sequence shown here is derived from an EMBL/GenBank/DDBJ whole genome shotgun (WGS) entry which is preliminary data.</text>
</comment>